<dbReference type="PROSITE" id="PS00028">
    <property type="entry name" value="ZINC_FINGER_C2H2_1"/>
    <property type="match status" value="4"/>
</dbReference>
<evidence type="ECO:0000256" key="13">
    <source>
        <dbReference type="SAM" id="MobiDB-lite"/>
    </source>
</evidence>
<dbReference type="STRING" id="46835.A0A504YGL9"/>
<dbReference type="PANTHER" id="PTHR24388">
    <property type="entry name" value="ZINC FINGER PROTEIN"/>
    <property type="match status" value="1"/>
</dbReference>
<evidence type="ECO:0000256" key="6">
    <source>
        <dbReference type="ARBA" id="ARBA00023125"/>
    </source>
</evidence>
<comment type="similarity">
    <text evidence="8">Belongs to the snail C2H2-type zinc-finger protein family.</text>
</comment>
<feature type="domain" description="C2H2-type" evidence="14">
    <location>
        <begin position="620"/>
        <end position="647"/>
    </location>
</feature>
<accession>A0A504YGL9</accession>
<evidence type="ECO:0000256" key="2">
    <source>
        <dbReference type="ARBA" id="ARBA00022723"/>
    </source>
</evidence>
<evidence type="ECO:0000256" key="3">
    <source>
        <dbReference type="ARBA" id="ARBA00022737"/>
    </source>
</evidence>
<evidence type="ECO:0000256" key="12">
    <source>
        <dbReference type="PROSITE-ProRule" id="PRU00042"/>
    </source>
</evidence>
<dbReference type="GO" id="GO:0000978">
    <property type="term" value="F:RNA polymerase II cis-regulatory region sequence-specific DNA binding"/>
    <property type="evidence" value="ECO:0007669"/>
    <property type="project" value="TreeGrafter"/>
</dbReference>
<dbReference type="FunFam" id="3.30.160.60:FF:000169">
    <property type="entry name" value="transcriptional repressor scratch 2"/>
    <property type="match status" value="1"/>
</dbReference>
<dbReference type="Pfam" id="PF00096">
    <property type="entry name" value="zf-C2H2"/>
    <property type="match status" value="4"/>
</dbReference>
<proteinExistence type="inferred from homology"/>
<reference evidence="15 16" key="1">
    <citation type="submission" date="2019-04" db="EMBL/GenBank/DDBJ databases">
        <title>Annotation for the trematode Fasciola gigantica.</title>
        <authorList>
            <person name="Choi Y.-J."/>
        </authorList>
    </citation>
    <scope>NUCLEOTIDE SEQUENCE [LARGE SCALE GENOMIC DNA]</scope>
    <source>
        <strain evidence="15">Uganda_cow_1</strain>
    </source>
</reference>
<evidence type="ECO:0000256" key="8">
    <source>
        <dbReference type="ARBA" id="ARBA00037948"/>
    </source>
</evidence>
<feature type="domain" description="C2H2-type" evidence="14">
    <location>
        <begin position="535"/>
        <end position="562"/>
    </location>
</feature>
<evidence type="ECO:0000256" key="1">
    <source>
        <dbReference type="ARBA" id="ARBA00004123"/>
    </source>
</evidence>
<keyword evidence="6" id="KW-0238">DNA-binding</keyword>
<evidence type="ECO:0000256" key="7">
    <source>
        <dbReference type="ARBA" id="ARBA00023242"/>
    </source>
</evidence>
<feature type="domain" description="C2H2-type" evidence="14">
    <location>
        <begin position="648"/>
        <end position="675"/>
    </location>
</feature>
<organism evidence="15 16">
    <name type="scientific">Fasciola gigantica</name>
    <name type="common">Giant liver fluke</name>
    <dbReference type="NCBI Taxonomy" id="46835"/>
    <lineage>
        <taxon>Eukaryota</taxon>
        <taxon>Metazoa</taxon>
        <taxon>Spiralia</taxon>
        <taxon>Lophotrochozoa</taxon>
        <taxon>Platyhelminthes</taxon>
        <taxon>Trematoda</taxon>
        <taxon>Digenea</taxon>
        <taxon>Plagiorchiida</taxon>
        <taxon>Echinostomata</taxon>
        <taxon>Echinostomatoidea</taxon>
        <taxon>Fasciolidae</taxon>
        <taxon>Fasciola</taxon>
    </lineage>
</organism>
<feature type="domain" description="C2H2-type" evidence="14">
    <location>
        <begin position="592"/>
        <end position="619"/>
    </location>
</feature>
<dbReference type="InterPro" id="IPR050527">
    <property type="entry name" value="Snail/Krueppel_Znf"/>
</dbReference>
<keyword evidence="16" id="KW-1185">Reference proteome</keyword>
<feature type="region of interest" description="Disordered" evidence="13">
    <location>
        <begin position="674"/>
        <end position="693"/>
    </location>
</feature>
<name>A0A504YGL9_FASGI</name>
<keyword evidence="7" id="KW-0539">Nucleus</keyword>
<dbReference type="SUPFAM" id="SSF57667">
    <property type="entry name" value="beta-beta-alpha zinc fingers"/>
    <property type="match status" value="2"/>
</dbReference>
<sequence>MLADSQHCLTQDYAPTTNSARFCQLYQQWVQSDILGTMCLRNLENENTGISDKALLRNQNIPNSFMSNELAGRTSPTLSGDPGSSNSIRYQHQQPCNNIPVTEGKSSEYLIPSFLTQPFHPVGSNPLSQEQTNTATLIATLAEQMLALTKNSPPGSLWPLSPILNPIGNTTGSIATATSIGNGYVASNGPPQTMSHITSPGFGISNGMCLSKRNHTNDTATSATTSITRPISHNNSIRSGTRIAEGHSMMTTPDMKHYRQHEVDEKPGQIRLPSLPAWADLIGRTPNSSSYSSQDTSDQSSFGSGGCIDLSMTNRRNPINLDPISSMSSPSLNPTLLWPTITGTEESTVRQQSLLALGRISTPVQGNHTNQPPVVKLESEGNSVDQLSNDCLLMTHRSEPISQSTMSTSQIQITRAKHRKSGFQAGVTVGYTYDAFFVSDGRSRRRGKGKLQTQQQHKHLQQRRASQRSRNESGLMSLSSSSSHSISSSSTSSSGLLLRDSSIEATPVQSFTNTPSQLMIAASLSPTREQQTQRYSCPDCGKSYATSSNLSRHKQTHRSLDSQAARKCPHCGKTYVSMPALSMHILTHDLKHRCDLCGKAFSRPWLLQGHRRAHTGEKPYGCAHCGRAFADRSNLRAHMQTHSGMKQYECKRCHKNFALKSYLNKHLESACLDKSDSNVPEHSSPEESHISNDYGTNLECNLAAVRESVSMQDSRNASTVAWSVSQLIDS</sequence>
<keyword evidence="4 12" id="KW-0863">Zinc-finger</keyword>
<dbReference type="Proteomes" id="UP000316759">
    <property type="component" value="Unassembled WGS sequence"/>
</dbReference>
<evidence type="ECO:0000256" key="11">
    <source>
        <dbReference type="ARBA" id="ARBA00083685"/>
    </source>
</evidence>
<feature type="region of interest" description="Disordered" evidence="13">
    <location>
        <begin position="443"/>
        <end position="493"/>
    </location>
</feature>
<comment type="subcellular location">
    <subcellularLocation>
        <location evidence="1">Nucleus</location>
    </subcellularLocation>
</comment>
<dbReference type="InterPro" id="IPR013087">
    <property type="entry name" value="Znf_C2H2_type"/>
</dbReference>
<evidence type="ECO:0000256" key="10">
    <source>
        <dbReference type="ARBA" id="ARBA00071743"/>
    </source>
</evidence>
<dbReference type="GO" id="GO:0008270">
    <property type="term" value="F:zinc ion binding"/>
    <property type="evidence" value="ECO:0007669"/>
    <property type="project" value="UniProtKB-KW"/>
</dbReference>
<evidence type="ECO:0000256" key="9">
    <source>
        <dbReference type="ARBA" id="ARBA00064979"/>
    </source>
</evidence>
<keyword evidence="3" id="KW-0677">Repeat</keyword>
<dbReference type="Gene3D" id="3.30.160.60">
    <property type="entry name" value="Classic Zinc Finger"/>
    <property type="match status" value="4"/>
</dbReference>
<dbReference type="FunFam" id="3.30.160.60:FF:000706">
    <property type="entry name" value="Zinc finger protein"/>
    <property type="match status" value="1"/>
</dbReference>
<dbReference type="GO" id="GO:0000981">
    <property type="term" value="F:DNA-binding transcription factor activity, RNA polymerase II-specific"/>
    <property type="evidence" value="ECO:0007669"/>
    <property type="project" value="TreeGrafter"/>
</dbReference>
<evidence type="ECO:0000259" key="14">
    <source>
        <dbReference type="PROSITE" id="PS50157"/>
    </source>
</evidence>
<keyword evidence="2" id="KW-0479">Metal-binding</keyword>
<feature type="compositionally biased region" description="Low complexity" evidence="13">
    <location>
        <begin position="288"/>
        <end position="302"/>
    </location>
</feature>
<dbReference type="PANTHER" id="PTHR24388:SF38">
    <property type="entry name" value="PROTEIN SNAIL"/>
    <property type="match status" value="1"/>
</dbReference>
<dbReference type="InterPro" id="IPR036236">
    <property type="entry name" value="Znf_C2H2_sf"/>
</dbReference>
<dbReference type="FunFam" id="3.30.160.60:FF:000207">
    <property type="entry name" value="zinc finger protein SNAI2"/>
    <property type="match status" value="1"/>
</dbReference>
<comment type="caution">
    <text evidence="15">The sequence shown here is derived from an EMBL/GenBank/DDBJ whole genome shotgun (WGS) entry which is preliminary data.</text>
</comment>
<feature type="domain" description="C2H2-type" evidence="14">
    <location>
        <begin position="566"/>
        <end position="593"/>
    </location>
</feature>
<dbReference type="OrthoDB" id="5428132at2759"/>
<feature type="region of interest" description="Disordered" evidence="13">
    <location>
        <begin position="286"/>
        <end position="305"/>
    </location>
</feature>
<evidence type="ECO:0000313" key="16">
    <source>
        <dbReference type="Proteomes" id="UP000316759"/>
    </source>
</evidence>
<dbReference type="EMBL" id="SUNJ01013035">
    <property type="protein sequence ID" value="TPP57558.1"/>
    <property type="molecule type" value="Genomic_DNA"/>
</dbReference>
<evidence type="ECO:0000256" key="4">
    <source>
        <dbReference type="ARBA" id="ARBA00022771"/>
    </source>
</evidence>
<dbReference type="FunFam" id="3.30.160.60:FF:000043">
    <property type="entry name" value="Scratch family zinc finger 2"/>
    <property type="match status" value="1"/>
</dbReference>
<evidence type="ECO:0000256" key="5">
    <source>
        <dbReference type="ARBA" id="ARBA00022833"/>
    </source>
</evidence>
<dbReference type="AlphaFoldDB" id="A0A504YGL9"/>
<keyword evidence="5" id="KW-0862">Zinc</keyword>
<protein>
    <recommendedName>
        <fullName evidence="10">Transcriptional repressor scratch 1</fullName>
    </recommendedName>
    <alternativeName>
        <fullName evidence="11">Scratch homolog 1 zinc finger protein</fullName>
    </alternativeName>
</protein>
<dbReference type="GO" id="GO:0005634">
    <property type="term" value="C:nucleus"/>
    <property type="evidence" value="ECO:0007669"/>
    <property type="project" value="UniProtKB-SubCell"/>
</dbReference>
<gene>
    <name evidence="15" type="ORF">FGIG_03821</name>
</gene>
<comment type="subunit">
    <text evidence="9">Interacts (via SNAG domain) with LIMD1 (via LIM domains), WTIP (via LIM domains) and AJUBA (via LIM domains).</text>
</comment>
<dbReference type="PROSITE" id="PS50157">
    <property type="entry name" value="ZINC_FINGER_C2H2_2"/>
    <property type="match status" value="5"/>
</dbReference>
<evidence type="ECO:0000313" key="15">
    <source>
        <dbReference type="EMBL" id="TPP57558.1"/>
    </source>
</evidence>
<feature type="compositionally biased region" description="Low complexity" evidence="13">
    <location>
        <begin position="473"/>
        <end position="493"/>
    </location>
</feature>
<dbReference type="SMART" id="SM00355">
    <property type="entry name" value="ZnF_C2H2"/>
    <property type="match status" value="5"/>
</dbReference>
<feature type="compositionally biased region" description="Basic residues" evidence="13">
    <location>
        <begin position="456"/>
        <end position="467"/>
    </location>
</feature>